<dbReference type="RefSeq" id="WP_138093966.1">
    <property type="nucleotide sequence ID" value="NZ_CP040428.1"/>
</dbReference>
<dbReference type="KEGG" id="izh:FEM41_02080"/>
<dbReference type="PIRSF" id="PIRSF029208">
    <property type="entry name" value="Phage_tail_GPU"/>
    <property type="match status" value="1"/>
</dbReference>
<dbReference type="EMBL" id="CP040428">
    <property type="protein sequence ID" value="QCT18513.1"/>
    <property type="molecule type" value="Genomic_DNA"/>
</dbReference>
<proteinExistence type="predicted"/>
<dbReference type="OrthoDB" id="1550902at2"/>
<gene>
    <name evidence="1" type="ORF">FEM41_02080</name>
</gene>
<organism evidence="1 2">
    <name type="scientific">Jejubacter calystegiae</name>
    <dbReference type="NCBI Taxonomy" id="2579935"/>
    <lineage>
        <taxon>Bacteria</taxon>
        <taxon>Pseudomonadati</taxon>
        <taxon>Pseudomonadota</taxon>
        <taxon>Gammaproteobacteria</taxon>
        <taxon>Enterobacterales</taxon>
        <taxon>Enterobacteriaceae</taxon>
        <taxon>Jejubacter</taxon>
    </lineage>
</organism>
<evidence type="ECO:0000313" key="2">
    <source>
        <dbReference type="Proteomes" id="UP000302163"/>
    </source>
</evidence>
<dbReference type="InterPro" id="IPR009734">
    <property type="entry name" value="Myoviridae_GpU"/>
</dbReference>
<accession>A0A4P8YFA3</accession>
<dbReference type="Proteomes" id="UP000302163">
    <property type="component" value="Chromosome"/>
</dbReference>
<dbReference type="InterPro" id="IPR016912">
    <property type="entry name" value="Phage_P2_GpU"/>
</dbReference>
<reference evidence="1 2" key="1">
    <citation type="submission" date="2019-05" db="EMBL/GenBank/DDBJ databases">
        <title>Complete genome sequence of Izhakiella calystegiae KSNA2, an endophyte isolated from beach morning glory (Calystegia soldanella).</title>
        <authorList>
            <person name="Jiang L."/>
            <person name="Jeong J.C."/>
            <person name="Kim C.Y."/>
            <person name="Kim D.H."/>
            <person name="Kim S.W."/>
            <person name="Lee j."/>
        </authorList>
    </citation>
    <scope>NUCLEOTIDE SEQUENCE [LARGE SCALE GENOMIC DNA]</scope>
    <source>
        <strain evidence="1 2">KSNA2</strain>
    </source>
</reference>
<keyword evidence="2" id="KW-1185">Reference proteome</keyword>
<protein>
    <submittedName>
        <fullName evidence="1">Phage tail protein</fullName>
    </submittedName>
</protein>
<dbReference type="Pfam" id="PF06995">
    <property type="entry name" value="Phage_P2_GpU"/>
    <property type="match status" value="1"/>
</dbReference>
<name>A0A4P8YFA3_9ENTR</name>
<dbReference type="AlphaFoldDB" id="A0A4P8YFA3"/>
<evidence type="ECO:0000313" key="1">
    <source>
        <dbReference type="EMBL" id="QCT18513.1"/>
    </source>
</evidence>
<sequence length="161" mass="17838">MMMVLGLYVFMLRTVPYQELQYQRNWRLATNSRVNRRPSVQFLGQDSDPLTLSGVLMPSLTGGRMSLLALEQMAEQGKAWPLIEGSGTIYGMYMIESLSQTKTEFFEDGTARRIEFSLVLKRVDDSLSDMFGDPAGQLSNLQDSAMSAAGGIRNAVGGLLQ</sequence>